<reference evidence="1" key="1">
    <citation type="journal article" date="2014" name="Nat. Commun.">
        <title>The tobacco genome sequence and its comparison with those of tomato and potato.</title>
        <authorList>
            <person name="Sierro N."/>
            <person name="Battey J.N."/>
            <person name="Ouadi S."/>
            <person name="Bakaher N."/>
            <person name="Bovet L."/>
            <person name="Willig A."/>
            <person name="Goepfert S."/>
            <person name="Peitsch M.C."/>
            <person name="Ivanov N.V."/>
        </authorList>
    </citation>
    <scope>NUCLEOTIDE SEQUENCE [LARGE SCALE GENOMIC DNA]</scope>
</reference>
<protein>
    <submittedName>
        <fullName evidence="2">Uncharacterized protein LOC142165800</fullName>
    </submittedName>
</protein>
<keyword evidence="1" id="KW-1185">Reference proteome</keyword>
<evidence type="ECO:0000313" key="2">
    <source>
        <dbReference type="RefSeq" id="XP_075080275.1"/>
    </source>
</evidence>
<sequence>MGGWRSSGDASSMWTTTANCIKEAAREVLEVKGNVEAKKEAYLKLVGSTDEEGKKTCRECYKKERKEAKLAVTVAKTATFQRLYEDLGGKGGDMKLYMLGRIRERMARDLDQVWCIKDEDGKVLMKKACIRRRWQEYFHRLLNEGGDRNIVLGELENSGVRGILDFVGVLGARRLRGQCRR</sequence>
<proteinExistence type="predicted"/>
<dbReference type="RefSeq" id="XP_075080275.1">
    <property type="nucleotide sequence ID" value="XM_075224174.1"/>
</dbReference>
<gene>
    <name evidence="2" type="primary">LOC142165800</name>
</gene>
<name>A0AC58S5Q4_TOBAC</name>
<reference evidence="2" key="2">
    <citation type="submission" date="2025-08" db="UniProtKB">
        <authorList>
            <consortium name="RefSeq"/>
        </authorList>
    </citation>
    <scope>IDENTIFICATION</scope>
    <source>
        <tissue evidence="2">Leaf</tissue>
    </source>
</reference>
<evidence type="ECO:0000313" key="1">
    <source>
        <dbReference type="Proteomes" id="UP000790787"/>
    </source>
</evidence>
<organism evidence="1 2">
    <name type="scientific">Nicotiana tabacum</name>
    <name type="common">Common tobacco</name>
    <dbReference type="NCBI Taxonomy" id="4097"/>
    <lineage>
        <taxon>Eukaryota</taxon>
        <taxon>Viridiplantae</taxon>
        <taxon>Streptophyta</taxon>
        <taxon>Embryophyta</taxon>
        <taxon>Tracheophyta</taxon>
        <taxon>Spermatophyta</taxon>
        <taxon>Magnoliopsida</taxon>
        <taxon>eudicotyledons</taxon>
        <taxon>Gunneridae</taxon>
        <taxon>Pentapetalae</taxon>
        <taxon>asterids</taxon>
        <taxon>lamiids</taxon>
        <taxon>Solanales</taxon>
        <taxon>Solanaceae</taxon>
        <taxon>Nicotianoideae</taxon>
        <taxon>Nicotianeae</taxon>
        <taxon>Nicotiana</taxon>
    </lineage>
</organism>
<accession>A0AC58S5Q4</accession>
<dbReference type="Proteomes" id="UP000790787">
    <property type="component" value="Chromosome 11"/>
</dbReference>